<dbReference type="Pfam" id="PF03496">
    <property type="entry name" value="ADPrib_exo_Tox"/>
    <property type="match status" value="1"/>
</dbReference>
<dbReference type="InterPro" id="IPR003540">
    <property type="entry name" value="ADP-ribosyltransferase"/>
</dbReference>
<name>A0A814WQ11_9BILA</name>
<comment type="caution">
    <text evidence="5">The sequence shown here is derived from an EMBL/GenBank/DDBJ whole genome shotgun (WGS) entry which is preliminary data.</text>
</comment>
<dbReference type="PROSITE" id="PS51996">
    <property type="entry name" value="TR_MART"/>
    <property type="match status" value="2"/>
</dbReference>
<evidence type="ECO:0000259" key="4">
    <source>
        <dbReference type="Pfam" id="PF03496"/>
    </source>
</evidence>
<dbReference type="EMBL" id="CAJOBC010008858">
    <property type="protein sequence ID" value="CAF3972801.1"/>
    <property type="molecule type" value="Genomic_DNA"/>
</dbReference>
<evidence type="ECO:0000313" key="6">
    <source>
        <dbReference type="EMBL" id="CAF3972801.1"/>
    </source>
</evidence>
<sequence length="1092" mass="128218">MATGGQHSNIIYVWLDAYINQQELSFKLQKLLNGKFKNVKAFENMSDCKTFIERSKDEQIILIVSGSYGRKIIPLIHNLSQLSSFYVYCLDKLANEQWANNYKKIAQVCTEIKELTEALVKQPPKNLDIPSTPPKNSNSELLNDDLWFRLLIEVLIRMNDDLDGEAKNDLLHLWRKEYGGDKKEQKIIEEFEREFEPSCAVHWFIRECRLYKLLDNALRLMDFDNIYALRFIIKYIHKQLKNHSFRDELIQSSPNLTLYRAKTIPATELEQLTTNIGQLQSLKSFLSSTSDRDMALRFLQHSKPSSDTVSVLFEIRIDTRLLLLPYANVSSLRSEEEEEWLFMPGTIYQMDCIQNDSNHQLRILKMSLCGEDDTRLKYMVDYLKYEMKETTDLISLADLFVKMGEYDMAKVYYHKYQNYLSNNDPNIKCAWDGLSQLSDIKGNYSIAMKNYKEARKYFNEQLKLCQNLPDHHPSSGKCYANFANLYEIEGKKQRALKYYQRAVDIYHQALPPYHPDITRIENCIENIMPQSKTTLSSAKAKPTALVERTTNAITNLETFLIVWLDINVMKTKDNLDTYNELRASINHIERFNDLQKAEEYIMSVQREKIVLIVSGTYGRELVPRLHDLSQLNCIYVYCFDKARNEEWSKNYTKVRSVTIRREELIEKIHEDQKLRNLTEDPLPISILTRMAIAKETTAKNISKEMGSILWFQLLVEVLLRMPHADDAKNDLIQIWRNNSTGNSTELDIIVEFERKYTSEKAIWWYTRESSLYRILNKALREQSINMIFSFRFFLNELSKQVTELYNHRTEQNLNDDNDHTIYVYRGQAIAKEVLEQIQQGIGGFISINSFFSTNRSKTIAKSFAKQAKITEHTRRILWRITIDCCLSTKPYADVEHFTFYKTENEILFMLGSIFRINNVIFNDKDQLYVLDLTLCAENDFELKEVFAYLKKYIGDETSIVSLGNILIQMGEYDKAEQIFIKEDHKEGLITVTEQKGNYYLAIKDYQRSIEHYEIVLKLRQEVFPISHPDIGKSYCSLAMANEFYKNYANAIDYYQHAVKQYQRTMKDNHPLVIQAKHNLQKYITEDNQTTHL</sequence>
<dbReference type="InterPro" id="IPR011990">
    <property type="entry name" value="TPR-like_helical_dom_sf"/>
</dbReference>
<dbReference type="PANTHER" id="PTHR45641:SF19">
    <property type="entry name" value="NEPHROCYSTIN-3"/>
    <property type="match status" value="1"/>
</dbReference>
<gene>
    <name evidence="5" type="ORF">GPM918_LOCUS24095</name>
    <name evidence="6" type="ORF">SRO942_LOCUS24094</name>
</gene>
<protein>
    <recommendedName>
        <fullName evidence="4">ADP ribosyltransferase domain-containing protein</fullName>
    </recommendedName>
</protein>
<accession>A0A814WQ11</accession>
<dbReference type="Proteomes" id="UP000681722">
    <property type="component" value="Unassembled WGS sequence"/>
</dbReference>
<evidence type="ECO:0000313" key="5">
    <source>
        <dbReference type="EMBL" id="CAF1208641.1"/>
    </source>
</evidence>
<dbReference type="OrthoDB" id="423533at2759"/>
<dbReference type="Proteomes" id="UP000663829">
    <property type="component" value="Unassembled WGS sequence"/>
</dbReference>
<reference evidence="5" key="1">
    <citation type="submission" date="2021-02" db="EMBL/GenBank/DDBJ databases">
        <authorList>
            <person name="Nowell W R."/>
        </authorList>
    </citation>
    <scope>NUCLEOTIDE SEQUENCE</scope>
</reference>
<feature type="repeat" description="TPR" evidence="3">
    <location>
        <begin position="476"/>
        <end position="509"/>
    </location>
</feature>
<organism evidence="5 7">
    <name type="scientific">Didymodactylos carnosus</name>
    <dbReference type="NCBI Taxonomy" id="1234261"/>
    <lineage>
        <taxon>Eukaryota</taxon>
        <taxon>Metazoa</taxon>
        <taxon>Spiralia</taxon>
        <taxon>Gnathifera</taxon>
        <taxon>Rotifera</taxon>
        <taxon>Eurotatoria</taxon>
        <taxon>Bdelloidea</taxon>
        <taxon>Philodinida</taxon>
        <taxon>Philodinidae</taxon>
        <taxon>Didymodactylos</taxon>
    </lineage>
</organism>
<dbReference type="SUPFAM" id="SSF56399">
    <property type="entry name" value="ADP-ribosylation"/>
    <property type="match status" value="2"/>
</dbReference>
<keyword evidence="2 3" id="KW-0802">TPR repeat</keyword>
<dbReference type="PROSITE" id="PS50005">
    <property type="entry name" value="TPR"/>
    <property type="match status" value="1"/>
</dbReference>
<keyword evidence="1" id="KW-0677">Repeat</keyword>
<evidence type="ECO:0000256" key="2">
    <source>
        <dbReference type="ARBA" id="ARBA00022803"/>
    </source>
</evidence>
<dbReference type="SUPFAM" id="SSF48452">
    <property type="entry name" value="TPR-like"/>
    <property type="match status" value="2"/>
</dbReference>
<evidence type="ECO:0000313" key="7">
    <source>
        <dbReference type="Proteomes" id="UP000663829"/>
    </source>
</evidence>
<dbReference type="InterPro" id="IPR019734">
    <property type="entry name" value="TPR_rpt"/>
</dbReference>
<keyword evidence="7" id="KW-1185">Reference proteome</keyword>
<dbReference type="PANTHER" id="PTHR45641">
    <property type="entry name" value="TETRATRICOPEPTIDE REPEAT PROTEIN (AFU_ORTHOLOGUE AFUA_6G03870)"/>
    <property type="match status" value="1"/>
</dbReference>
<dbReference type="Gene3D" id="1.25.40.10">
    <property type="entry name" value="Tetratricopeptide repeat domain"/>
    <property type="match status" value="2"/>
</dbReference>
<feature type="domain" description="ADP ribosyltransferase" evidence="4">
    <location>
        <begin position="760"/>
        <end position="926"/>
    </location>
</feature>
<dbReference type="Pfam" id="PF13424">
    <property type="entry name" value="TPR_12"/>
    <property type="match status" value="2"/>
</dbReference>
<evidence type="ECO:0000256" key="3">
    <source>
        <dbReference type="PROSITE-ProRule" id="PRU00339"/>
    </source>
</evidence>
<dbReference type="AlphaFoldDB" id="A0A814WQ11"/>
<dbReference type="Gene3D" id="3.90.176.10">
    <property type="entry name" value="Toxin ADP-ribosyltransferase, Chain A, domain 1"/>
    <property type="match status" value="2"/>
</dbReference>
<dbReference type="SMART" id="SM00028">
    <property type="entry name" value="TPR"/>
    <property type="match status" value="5"/>
</dbReference>
<proteinExistence type="predicted"/>
<dbReference type="EMBL" id="CAJNOQ010008857">
    <property type="protein sequence ID" value="CAF1208641.1"/>
    <property type="molecule type" value="Genomic_DNA"/>
</dbReference>
<dbReference type="GO" id="GO:0005576">
    <property type="term" value="C:extracellular region"/>
    <property type="evidence" value="ECO:0007669"/>
    <property type="project" value="InterPro"/>
</dbReference>
<evidence type="ECO:0000256" key="1">
    <source>
        <dbReference type="ARBA" id="ARBA00022737"/>
    </source>
</evidence>